<dbReference type="InterPro" id="IPR015421">
    <property type="entry name" value="PyrdxlP-dep_Trfase_major"/>
</dbReference>
<dbReference type="GO" id="GO:0008483">
    <property type="term" value="F:transaminase activity"/>
    <property type="evidence" value="ECO:0007669"/>
    <property type="project" value="UniProtKB-KW"/>
</dbReference>
<dbReference type="Pfam" id="PF01041">
    <property type="entry name" value="DegT_DnrJ_EryC1"/>
    <property type="match status" value="1"/>
</dbReference>
<dbReference type="EMBL" id="DS990392">
    <property type="protein sequence ID" value="EFR46594.1"/>
    <property type="molecule type" value="Genomic_DNA"/>
</dbReference>
<reference evidence="7" key="4">
    <citation type="journal article" date="2014" name="Genome Announc.">
        <title>Draft genome sequences of six enterohepatic helicobacter species isolated from humans and one from rhesus macaques.</title>
        <authorList>
            <person name="Shen Z."/>
            <person name="Sheh A."/>
            <person name="Young S.K."/>
            <person name="Abouelliel A."/>
            <person name="Ward D.V."/>
            <person name="Earl A.M."/>
            <person name="Fox J.G."/>
        </authorList>
    </citation>
    <scope>NUCLEOTIDE SEQUENCE [LARGE SCALE GENOMIC DNA]</scope>
    <source>
        <strain evidence="7">CCUG 18818</strain>
    </source>
</reference>
<dbReference type="InterPro" id="IPR000653">
    <property type="entry name" value="DegT/StrS_aminotransferase"/>
</dbReference>
<dbReference type="AlphaFoldDB" id="A0AAI8QFX1"/>
<gene>
    <name evidence="5" type="ORF">HCBAA847_0813</name>
    <name evidence="6" type="ORF">HCCG_01141</name>
</gene>
<dbReference type="PANTHER" id="PTHR30244:SF34">
    <property type="entry name" value="DTDP-4-AMINO-4,6-DIDEOXYGALACTOSE TRANSAMINASE"/>
    <property type="match status" value="1"/>
</dbReference>
<evidence type="ECO:0000313" key="7">
    <source>
        <dbReference type="Proteomes" id="UP000005755"/>
    </source>
</evidence>
<feature type="active site" description="Proton acceptor" evidence="2">
    <location>
        <position position="200"/>
    </location>
</feature>
<evidence type="ECO:0000313" key="6">
    <source>
        <dbReference type="EMBL" id="EFR46594.1"/>
    </source>
</evidence>
<keyword evidence="5" id="KW-0032">Aminotransferase</keyword>
<keyword evidence="7" id="KW-1185">Reference proteome</keyword>
<evidence type="ECO:0000313" key="8">
    <source>
        <dbReference type="Proteomes" id="UP000006036"/>
    </source>
</evidence>
<evidence type="ECO:0000256" key="2">
    <source>
        <dbReference type="PIRSR" id="PIRSR000390-1"/>
    </source>
</evidence>
<keyword evidence="3 4" id="KW-0663">Pyridoxal phosphate</keyword>
<dbReference type="Proteomes" id="UP000006036">
    <property type="component" value="Chromosome 1"/>
</dbReference>
<dbReference type="Gene3D" id="3.40.640.10">
    <property type="entry name" value="Type I PLP-dependent aspartate aminotransferase-like (Major domain)"/>
    <property type="match status" value="1"/>
</dbReference>
<reference evidence="5" key="3">
    <citation type="submission" date="2012-07" db="EMBL/GenBank/DDBJ databases">
        <authorList>
            <person name="Akiyama T."/>
            <person name="Takeshita N."/>
            <person name="Ohmagari N."/>
            <person name="Kirikae T."/>
        </authorList>
    </citation>
    <scope>NUCLEOTIDE SEQUENCE</scope>
    <source>
        <strain evidence="5">ATCC BAA-847</strain>
    </source>
</reference>
<evidence type="ECO:0000313" key="5">
    <source>
        <dbReference type="EMBL" id="BAM32051.1"/>
    </source>
</evidence>
<proteinExistence type="inferred from homology"/>
<evidence type="ECO:0000256" key="4">
    <source>
        <dbReference type="RuleBase" id="RU004508"/>
    </source>
</evidence>
<dbReference type="GO" id="GO:0000271">
    <property type="term" value="P:polysaccharide biosynthetic process"/>
    <property type="evidence" value="ECO:0007669"/>
    <property type="project" value="TreeGrafter"/>
</dbReference>
<feature type="modified residue" description="N6-(pyridoxal phosphate)lysine" evidence="3">
    <location>
        <position position="200"/>
    </location>
</feature>
<dbReference type="RefSeq" id="WP_002956455.1">
    <property type="nucleotide sequence ID" value="NC_020555.1"/>
</dbReference>
<dbReference type="InterPro" id="IPR015424">
    <property type="entry name" value="PyrdxlP-dep_Trfase"/>
</dbReference>
<name>A0AAI8QFX1_9HELI</name>
<evidence type="ECO:0000256" key="3">
    <source>
        <dbReference type="PIRSR" id="PIRSR000390-2"/>
    </source>
</evidence>
<protein>
    <submittedName>
        <fullName evidence="5 6">DegT/DnrJ/EryC1/StrS aminotransferase</fullName>
        <ecNumber evidence="5">2.6.1.-</ecNumber>
    </submittedName>
</protein>
<organism evidence="5 8">
    <name type="scientific">Helicobacter cinaedi CCUG 18818 = ATCC BAA-847</name>
    <dbReference type="NCBI Taxonomy" id="537971"/>
    <lineage>
        <taxon>Bacteria</taxon>
        <taxon>Pseudomonadati</taxon>
        <taxon>Campylobacterota</taxon>
        <taxon>Epsilonproteobacteria</taxon>
        <taxon>Campylobacterales</taxon>
        <taxon>Helicobacteraceae</taxon>
        <taxon>Helicobacter</taxon>
    </lineage>
</organism>
<accession>A0AAI8QFX1</accession>
<keyword evidence="5" id="KW-0808">Transferase</keyword>
<dbReference type="InterPro" id="IPR015422">
    <property type="entry name" value="PyrdxlP-dep_Trfase_small"/>
</dbReference>
<dbReference type="Gene3D" id="3.90.1150.10">
    <property type="entry name" value="Aspartate Aminotransferase, domain 1"/>
    <property type="match status" value="1"/>
</dbReference>
<evidence type="ECO:0000256" key="1">
    <source>
        <dbReference type="ARBA" id="ARBA00037999"/>
    </source>
</evidence>
<reference evidence="5 8" key="2">
    <citation type="journal article" date="2012" name="J. Bacteriol.">
        <title>Complete Genome Sequence of Helicobacter cinaedi Type Strain ATCC BAA-847.</title>
        <authorList>
            <person name="Miyoshi-Akiyama T."/>
            <person name="Takeshita N."/>
            <person name="Ohmagari N."/>
            <person name="Kirikae T."/>
        </authorList>
    </citation>
    <scope>NUCLEOTIDE SEQUENCE [LARGE SCALE GENOMIC DNA]</scope>
    <source>
        <strain evidence="5 8">ATCC BAA-847</strain>
    </source>
</reference>
<dbReference type="PANTHER" id="PTHR30244">
    <property type="entry name" value="TRANSAMINASE"/>
    <property type="match status" value="1"/>
</dbReference>
<reference evidence="6" key="1">
    <citation type="submission" date="2008-08" db="EMBL/GenBank/DDBJ databases">
        <title>Annotation of Helicobacter cinaedi strain CCUG 18818.</title>
        <authorList>
            <consortium name="The Broad Institute Genome Sequencing Platform"/>
            <person name="Fox J.G."/>
            <person name="Shen Z."/>
            <person name="Charoenlap N."/>
            <person name="Schauer D.B."/>
            <person name="Ward D."/>
            <person name="Mehta T."/>
            <person name="Young S."/>
            <person name="Jaffe D."/>
            <person name="Gnerre S."/>
            <person name="Berlin A."/>
            <person name="Heiman D."/>
            <person name="Hepburn T."/>
            <person name="Shea T."/>
            <person name="Sykes S."/>
            <person name="Alvarado L."/>
            <person name="Kodira C."/>
            <person name="Borodovsky M."/>
            <person name="Lander E."/>
            <person name="Galagan J."/>
            <person name="Nusbaum C."/>
            <person name="Birren B."/>
        </authorList>
    </citation>
    <scope>NUCLEOTIDE SEQUENCE</scope>
    <source>
        <strain evidence="6">CCUG 18818</strain>
    </source>
</reference>
<dbReference type="PIRSF" id="PIRSF000390">
    <property type="entry name" value="PLP_StrS"/>
    <property type="match status" value="1"/>
</dbReference>
<dbReference type="KEGG" id="hcb:HCBAA847_0813"/>
<dbReference type="EC" id="2.6.1.-" evidence="5"/>
<dbReference type="EMBL" id="AP012492">
    <property type="protein sequence ID" value="BAM32051.1"/>
    <property type="molecule type" value="Genomic_DNA"/>
</dbReference>
<dbReference type="GO" id="GO:0030170">
    <property type="term" value="F:pyridoxal phosphate binding"/>
    <property type="evidence" value="ECO:0007669"/>
    <property type="project" value="TreeGrafter"/>
</dbReference>
<comment type="similarity">
    <text evidence="1 4">Belongs to the DegT/DnrJ/EryC1 family.</text>
</comment>
<dbReference type="Proteomes" id="UP000005755">
    <property type="component" value="Unassembled WGS sequence"/>
</dbReference>
<dbReference type="SUPFAM" id="SSF53383">
    <property type="entry name" value="PLP-dependent transferases"/>
    <property type="match status" value="1"/>
</dbReference>
<dbReference type="CDD" id="cd00616">
    <property type="entry name" value="AHBA_syn"/>
    <property type="match status" value="1"/>
</dbReference>
<sequence length="387" mass="43027">MSKKYKKAQKHYKSAYPYFSRTQRKEILKCTQSILKGEEMLTMGNAVREFEAGFAAYCGTKYAIATNSCTSALNVVLRELGLGAKDEVIVPTQTFFANASSVLNSGAKLQLVETDKDFMLTSEIVESAITPHTKAVVLVHFAGLITQDIFKIKALCKKHTITLIEDCSHAHGAIAVDSKGRAYKAGNIGDISVFSFFSTKILTCGEGGMIMCNDKDFADKCRARANRGLDSKAQGEHFISLGENYRMAEFNAILGLVGLESLEANLAYRNKLATLYKDCLSILSQKNLISFQVIPNGFRHSFWRFIVFLTNHTPQSVIQNLKAHHIYADAPYQPLLHKQPLLQKLHNKVAIPLHSTTPQNHISLPMHLSIKAGDVKFISKKLKEILL</sequence>